<proteinExistence type="predicted"/>
<sequence>MAYLISKTAGGKRYFYLAQYSSKEKYTTCKYKLLYNFGNERIALERLSLWSLDRTFIPNELIELGISIEDVKKFKEKVVGLVKRVS</sequence>
<evidence type="ECO:0000313" key="2">
    <source>
        <dbReference type="Proteomes" id="UP000014060"/>
    </source>
</evidence>
<evidence type="ECO:0000313" key="1">
    <source>
        <dbReference type="EMBL" id="EOQ55288.1"/>
    </source>
</evidence>
<organism evidence="1 2">
    <name type="scientific">Bacillus cereus TIAC219</name>
    <dbReference type="NCBI Taxonomy" id="718222"/>
    <lineage>
        <taxon>Bacteria</taxon>
        <taxon>Bacillati</taxon>
        <taxon>Bacillota</taxon>
        <taxon>Bacilli</taxon>
        <taxon>Bacillales</taxon>
        <taxon>Bacillaceae</taxon>
        <taxon>Bacillus</taxon>
        <taxon>Bacillus cereus group</taxon>
    </lineage>
</organism>
<name>A0ABC9SP71_BACCE</name>
<dbReference type="EMBL" id="AHCJ01000115">
    <property type="protein sequence ID" value="EOQ55288.1"/>
    <property type="molecule type" value="Genomic_DNA"/>
</dbReference>
<comment type="caution">
    <text evidence="1">The sequence shown here is derived from an EMBL/GenBank/DDBJ whole genome shotgun (WGS) entry which is preliminary data.</text>
</comment>
<protein>
    <submittedName>
        <fullName evidence="1">Uncharacterized protein</fullName>
    </submittedName>
</protein>
<gene>
    <name evidence="1" type="ORF">IAY_06764</name>
</gene>
<dbReference type="Proteomes" id="UP000014060">
    <property type="component" value="Unassembled WGS sequence"/>
</dbReference>
<accession>A0ABC9SP71</accession>
<dbReference type="AlphaFoldDB" id="A0ABC9SP71"/>
<reference evidence="1 2" key="1">
    <citation type="submission" date="2013-01" db="EMBL/GenBank/DDBJ databases">
        <title>The Genome Sequence of Bacillus cereus TIAC219.</title>
        <authorList>
            <consortium name="The Broad Institute Genome Sequencing Platform"/>
            <consortium name="The Broad Institute Genome Sequencing Center for Infectious Disease"/>
            <person name="Feldgarden M."/>
            <person name="Van der Auwera G.A."/>
            <person name="Mahillon J."/>
            <person name="Duprez V."/>
            <person name="Timmery S."/>
            <person name="Mattelet C."/>
            <person name="Dierick K."/>
            <person name="Sun M."/>
            <person name="Yu Z."/>
            <person name="Zhu L."/>
            <person name="Hu X."/>
            <person name="Shank E.B."/>
            <person name="Swiecicka I."/>
            <person name="Hansen B.M."/>
            <person name="Andrup L."/>
            <person name="Walker B."/>
            <person name="Young S.K."/>
            <person name="Zeng Q."/>
            <person name="Gargeya S."/>
            <person name="Fitzgerald M."/>
            <person name="Haas B."/>
            <person name="Abouelleil A."/>
            <person name="Alvarado L."/>
            <person name="Arachchi H.M."/>
            <person name="Berlin A.M."/>
            <person name="Chapman S.B."/>
            <person name="Dewar J."/>
            <person name="Goldberg J."/>
            <person name="Griggs A."/>
            <person name="Gujja S."/>
            <person name="Hansen M."/>
            <person name="Howarth C."/>
            <person name="Imamovic A."/>
            <person name="Larimer J."/>
            <person name="McCowan C."/>
            <person name="Murphy C."/>
            <person name="Neiman D."/>
            <person name="Pearson M."/>
            <person name="Priest M."/>
            <person name="Roberts A."/>
            <person name="Saif S."/>
            <person name="Shea T."/>
            <person name="Sisk P."/>
            <person name="Sykes S."/>
            <person name="Wortman J."/>
            <person name="Nusbaum C."/>
            <person name="Birren B."/>
        </authorList>
    </citation>
    <scope>NUCLEOTIDE SEQUENCE [LARGE SCALE GENOMIC DNA]</scope>
    <source>
        <strain evidence="1 2">TIAC219</strain>
    </source>
</reference>
<dbReference type="RefSeq" id="WP_000323737.1">
    <property type="nucleotide sequence ID" value="NZ_KB976025.1"/>
</dbReference>